<dbReference type="Proteomes" id="UP000319731">
    <property type="component" value="Unassembled WGS sequence"/>
</dbReference>
<feature type="compositionally biased region" description="Polar residues" evidence="4">
    <location>
        <begin position="103"/>
        <end position="125"/>
    </location>
</feature>
<keyword evidence="8" id="KW-1185">Reference proteome</keyword>
<dbReference type="SUPFAM" id="SSF49764">
    <property type="entry name" value="HSP20-like chaperones"/>
    <property type="match status" value="1"/>
</dbReference>
<keyword evidence="1" id="KW-0479">Metal-binding</keyword>
<keyword evidence="3" id="KW-0862">Zinc</keyword>
<protein>
    <recommendedName>
        <fullName evidence="9">Chord-domain-containing protein</fullName>
    </recommendedName>
</protein>
<dbReference type="GO" id="GO:0046872">
    <property type="term" value="F:metal ion binding"/>
    <property type="evidence" value="ECO:0007669"/>
    <property type="project" value="UniProtKB-KW"/>
</dbReference>
<dbReference type="InterPro" id="IPR039790">
    <property type="entry name" value="CHRD1"/>
</dbReference>
<dbReference type="RefSeq" id="XP_031023511.1">
    <property type="nucleotide sequence ID" value="XM_031170527.1"/>
</dbReference>
<reference evidence="7 8" key="1">
    <citation type="journal article" date="2019" name="Sci. Rep.">
        <title>Comparative genomics of chytrid fungi reveal insights into the obligate biotrophic and pathogenic lifestyle of Synchytrium endobioticum.</title>
        <authorList>
            <person name="van de Vossenberg B.T.L.H."/>
            <person name="Warris S."/>
            <person name="Nguyen H.D.T."/>
            <person name="van Gent-Pelzer M.P.E."/>
            <person name="Joly D.L."/>
            <person name="van de Geest H.C."/>
            <person name="Bonants P.J.M."/>
            <person name="Smith D.S."/>
            <person name="Levesque C.A."/>
            <person name="van der Lee T.A.J."/>
        </authorList>
    </citation>
    <scope>NUCLEOTIDE SEQUENCE [LARGE SCALE GENOMIC DNA]</scope>
    <source>
        <strain evidence="7 8">JEL517</strain>
    </source>
</reference>
<accession>A0A507BYR8</accession>
<comment type="caution">
    <text evidence="7">The sequence shown here is derived from an EMBL/GenBank/DDBJ whole genome shotgun (WGS) entry which is preliminary data.</text>
</comment>
<dbReference type="PANTHER" id="PTHR46983">
    <property type="entry name" value="CYSTEINE AND HISTIDINE-RICH DOMAIN-CONTAINING PROTEIN 1"/>
    <property type="match status" value="1"/>
</dbReference>
<dbReference type="Gene3D" id="2.60.40.790">
    <property type="match status" value="1"/>
</dbReference>
<evidence type="ECO:0000313" key="8">
    <source>
        <dbReference type="Proteomes" id="UP000319731"/>
    </source>
</evidence>
<evidence type="ECO:0000259" key="5">
    <source>
        <dbReference type="PROSITE" id="PS51203"/>
    </source>
</evidence>
<evidence type="ECO:0000256" key="2">
    <source>
        <dbReference type="ARBA" id="ARBA00022737"/>
    </source>
</evidence>
<dbReference type="STRING" id="1806994.A0A507BYR8"/>
<dbReference type="Pfam" id="PF04968">
    <property type="entry name" value="CHORD"/>
    <property type="match status" value="2"/>
</dbReference>
<dbReference type="PROSITE" id="PS51203">
    <property type="entry name" value="CS"/>
    <property type="match status" value="1"/>
</dbReference>
<dbReference type="Pfam" id="PF04969">
    <property type="entry name" value="CS"/>
    <property type="match status" value="1"/>
</dbReference>
<name>A0A507BYR8_9FUNG</name>
<dbReference type="Gene3D" id="4.10.1130.20">
    <property type="match status" value="2"/>
</dbReference>
<feature type="region of interest" description="Disordered" evidence="4">
    <location>
        <begin position="1"/>
        <end position="26"/>
    </location>
</feature>
<evidence type="ECO:0000256" key="3">
    <source>
        <dbReference type="ARBA" id="ARBA00022833"/>
    </source>
</evidence>
<keyword evidence="2" id="KW-0677">Repeat</keyword>
<feature type="compositionally biased region" description="Low complexity" evidence="4">
    <location>
        <begin position="82"/>
        <end position="95"/>
    </location>
</feature>
<evidence type="ECO:0000259" key="6">
    <source>
        <dbReference type="PROSITE" id="PS51401"/>
    </source>
</evidence>
<feature type="domain" description="CHORD" evidence="6">
    <location>
        <begin position="6"/>
        <end position="65"/>
    </location>
</feature>
<dbReference type="CDD" id="cd06466">
    <property type="entry name" value="p23_CS_SGT1_like"/>
    <property type="match status" value="1"/>
</dbReference>
<sequence>MPPKTCTNKGCGKQYEEEDNTDTSCEHHSGGPIFHEGLKGWSCCTKRVTDFDEMFKIAGCAVGKHSDVKIAPPLKEKPQPESTTQPTLLQPSTTQDGVEVYGSTVTSSAPSDTSITPALSATTSKAETKPEVKEEDLHDAPDAVIEVNTRCKRLGCRDGVYRDEASKQEECVFHSGSPIFHEGSKGWSCCGRKVLEFDEFLKLQGCKQGKHRFTDVLSGDPNEEVLVACRNDWFQTPTTVTFSVFAKKVDKSRTRVEFGTEDISIYVKFLDGKAHKYSTALSQPIKPAECKFEVLSTKVEIVMKKANGVAWASIEPNDNMGGQNITFGVTGGTGTVGGKEAIIAGDSALLSRKK</sequence>
<proteinExistence type="predicted"/>
<evidence type="ECO:0008006" key="9">
    <source>
        <dbReference type="Google" id="ProtNLM"/>
    </source>
</evidence>
<dbReference type="EMBL" id="QEAO01000032">
    <property type="protein sequence ID" value="TPX32268.1"/>
    <property type="molecule type" value="Genomic_DNA"/>
</dbReference>
<dbReference type="OrthoDB" id="1898560at2759"/>
<dbReference type="AlphaFoldDB" id="A0A507BYR8"/>
<evidence type="ECO:0000256" key="1">
    <source>
        <dbReference type="ARBA" id="ARBA00022723"/>
    </source>
</evidence>
<feature type="compositionally biased region" description="Basic and acidic residues" evidence="4">
    <location>
        <begin position="126"/>
        <end position="137"/>
    </location>
</feature>
<dbReference type="InterPro" id="IPR008978">
    <property type="entry name" value="HSP20-like_chaperone"/>
</dbReference>
<feature type="domain" description="CHORD" evidence="6">
    <location>
        <begin position="151"/>
        <end position="211"/>
    </location>
</feature>
<dbReference type="PANTHER" id="PTHR46983:SF3">
    <property type="entry name" value="CHPADIPLOID STATE MAINTENANCE PROTEIN CHPA"/>
    <property type="match status" value="1"/>
</dbReference>
<organism evidence="7 8">
    <name type="scientific">Synchytrium microbalum</name>
    <dbReference type="NCBI Taxonomy" id="1806994"/>
    <lineage>
        <taxon>Eukaryota</taxon>
        <taxon>Fungi</taxon>
        <taxon>Fungi incertae sedis</taxon>
        <taxon>Chytridiomycota</taxon>
        <taxon>Chytridiomycota incertae sedis</taxon>
        <taxon>Chytridiomycetes</taxon>
        <taxon>Synchytriales</taxon>
        <taxon>Synchytriaceae</taxon>
        <taxon>Synchytrium</taxon>
    </lineage>
</organism>
<evidence type="ECO:0000256" key="4">
    <source>
        <dbReference type="SAM" id="MobiDB-lite"/>
    </source>
</evidence>
<dbReference type="GeneID" id="42005824"/>
<evidence type="ECO:0000313" key="7">
    <source>
        <dbReference type="EMBL" id="TPX32268.1"/>
    </source>
</evidence>
<dbReference type="InterPro" id="IPR007051">
    <property type="entry name" value="CHORD_dom"/>
</dbReference>
<dbReference type="InterPro" id="IPR007052">
    <property type="entry name" value="CS_dom"/>
</dbReference>
<feature type="region of interest" description="Disordered" evidence="4">
    <location>
        <begin position="71"/>
        <end position="137"/>
    </location>
</feature>
<gene>
    <name evidence="7" type="ORF">SmJEL517_g04599</name>
</gene>
<dbReference type="PROSITE" id="PS51401">
    <property type="entry name" value="CHORD"/>
    <property type="match status" value="2"/>
</dbReference>
<feature type="domain" description="CS" evidence="5">
    <location>
        <begin position="226"/>
        <end position="315"/>
    </location>
</feature>